<proteinExistence type="predicted"/>
<evidence type="ECO:0000313" key="1">
    <source>
        <dbReference type="EMBL" id="CAB4021905.1"/>
    </source>
</evidence>
<accession>A0A6S7IRJ7</accession>
<dbReference type="AlphaFoldDB" id="A0A6S7IRJ7"/>
<reference evidence="1" key="1">
    <citation type="submission" date="2020-04" db="EMBL/GenBank/DDBJ databases">
        <authorList>
            <person name="Alioto T."/>
            <person name="Alioto T."/>
            <person name="Gomez Garrido J."/>
        </authorList>
    </citation>
    <scope>NUCLEOTIDE SEQUENCE</scope>
    <source>
        <strain evidence="1">A484AB</strain>
    </source>
</reference>
<organism evidence="1 2">
    <name type="scientific">Paramuricea clavata</name>
    <name type="common">Red gorgonian</name>
    <name type="synonym">Violescent sea-whip</name>
    <dbReference type="NCBI Taxonomy" id="317549"/>
    <lineage>
        <taxon>Eukaryota</taxon>
        <taxon>Metazoa</taxon>
        <taxon>Cnidaria</taxon>
        <taxon>Anthozoa</taxon>
        <taxon>Octocorallia</taxon>
        <taxon>Malacalcyonacea</taxon>
        <taxon>Plexauridae</taxon>
        <taxon>Paramuricea</taxon>
    </lineage>
</organism>
<keyword evidence="2" id="KW-1185">Reference proteome</keyword>
<evidence type="ECO:0000313" key="2">
    <source>
        <dbReference type="Proteomes" id="UP001152795"/>
    </source>
</evidence>
<comment type="caution">
    <text evidence="1">The sequence shown here is derived from an EMBL/GenBank/DDBJ whole genome shotgun (WGS) entry which is preliminary data.</text>
</comment>
<name>A0A6S7IRJ7_PARCT</name>
<dbReference type="EMBL" id="CACRXK020011697">
    <property type="protein sequence ID" value="CAB4021905.1"/>
    <property type="molecule type" value="Genomic_DNA"/>
</dbReference>
<dbReference type="Proteomes" id="UP001152795">
    <property type="component" value="Unassembled WGS sequence"/>
</dbReference>
<sequence>MKGAILSCCVVMIAVFLVSQAIPENRWNFDEGANEMDFNEVQKRSDLERPKRICGVGSRRQGRCKMRDEYYKRKMVFRI</sequence>
<protein>
    <submittedName>
        <fullName evidence="1">Uncharacterized protein</fullName>
    </submittedName>
</protein>
<gene>
    <name evidence="1" type="ORF">PACLA_8A058862</name>
</gene>